<dbReference type="PANTHER" id="PTHR21064">
    <property type="entry name" value="AMINOGLYCOSIDE PHOSPHOTRANSFERASE DOMAIN-CONTAINING PROTEIN-RELATED"/>
    <property type="match status" value="1"/>
</dbReference>
<dbReference type="PANTHER" id="PTHR21064:SF6">
    <property type="entry name" value="AMINOGLYCOSIDE PHOSPHOTRANSFERASE DOMAIN-CONTAINING PROTEIN"/>
    <property type="match status" value="1"/>
</dbReference>
<dbReference type="InterPro" id="IPR011009">
    <property type="entry name" value="Kinase-like_dom_sf"/>
</dbReference>
<dbReference type="RefSeq" id="WP_121371573.1">
    <property type="nucleotide sequence ID" value="NZ_RBKS01000001.1"/>
</dbReference>
<dbReference type="GO" id="GO:0019202">
    <property type="term" value="F:amino acid kinase activity"/>
    <property type="evidence" value="ECO:0007669"/>
    <property type="project" value="TreeGrafter"/>
</dbReference>
<dbReference type="AlphaFoldDB" id="A0A495ILH7"/>
<dbReference type="InterPro" id="IPR050249">
    <property type="entry name" value="Pseudomonas-type_ThrB"/>
</dbReference>
<sequence>MTIEPSLAAAAPTGSLSAFDHVRRGDAAPSWVHGGVCRSWDLDPGRTAVALIAVSENITFMVRVDGVPAMVVRLGRPGYAESIEHVRSELLWVEALQQDAGVPTPSPRHGSDGDLVQFVVDDSGASWTAVAFDFVTGTMLEDQSDFASHFTEIGALTARLHGHSRQWARPTGFQRFAWGLDDMTGGGARWGDWRNAALTPQERHVVERAEHTARALLSGVPRTGEHWGLIHSDLRPSNVMTHDGAMTIIDFDDCGDGYYLYDFGAALTFYEHRPEALEMGARWLDGYRSVASLSRDDLEVAGALSLMRRLTMLGWATTHRADALPADLWDENLPGTVEVAARYLDDPLWLVGA</sequence>
<dbReference type="OrthoDB" id="241498at2"/>
<dbReference type="Pfam" id="PF01636">
    <property type="entry name" value="APH"/>
    <property type="match status" value="1"/>
</dbReference>
<comment type="similarity">
    <text evidence="1">Belongs to the pseudomonas-type ThrB family.</text>
</comment>
<keyword evidence="4" id="KW-1185">Reference proteome</keyword>
<protein>
    <submittedName>
        <fullName evidence="3">Ser/Thr protein kinase RdoA (MazF antagonist)</fullName>
    </submittedName>
</protein>
<comment type="caution">
    <text evidence="3">The sequence shown here is derived from an EMBL/GenBank/DDBJ whole genome shotgun (WGS) entry which is preliminary data.</text>
</comment>
<accession>A0A495ILH7</accession>
<proteinExistence type="inferred from homology"/>
<dbReference type="SUPFAM" id="SSF56112">
    <property type="entry name" value="Protein kinase-like (PK-like)"/>
    <property type="match status" value="1"/>
</dbReference>
<reference evidence="3 4" key="1">
    <citation type="submission" date="2018-10" db="EMBL/GenBank/DDBJ databases">
        <title>Sequencing the genomes of 1000 actinobacteria strains.</title>
        <authorList>
            <person name="Klenk H.-P."/>
        </authorList>
    </citation>
    <scope>NUCLEOTIDE SEQUENCE [LARGE SCALE GENOMIC DNA]</scope>
    <source>
        <strain evidence="3 4">DSM 17894</strain>
    </source>
</reference>
<keyword evidence="3" id="KW-0808">Transferase</keyword>
<evidence type="ECO:0000259" key="2">
    <source>
        <dbReference type="Pfam" id="PF01636"/>
    </source>
</evidence>
<feature type="domain" description="Aminoglycoside phosphotransferase" evidence="2">
    <location>
        <begin position="56"/>
        <end position="291"/>
    </location>
</feature>
<organism evidence="3 4">
    <name type="scientific">Frondihabitans australicus</name>
    <dbReference type="NCBI Taxonomy" id="386892"/>
    <lineage>
        <taxon>Bacteria</taxon>
        <taxon>Bacillati</taxon>
        <taxon>Actinomycetota</taxon>
        <taxon>Actinomycetes</taxon>
        <taxon>Micrococcales</taxon>
        <taxon>Microbacteriaceae</taxon>
        <taxon>Frondihabitans</taxon>
    </lineage>
</organism>
<dbReference type="Gene3D" id="3.90.1200.10">
    <property type="match status" value="1"/>
</dbReference>
<gene>
    <name evidence="3" type="ORF">C8E83_3796</name>
</gene>
<dbReference type="Proteomes" id="UP000280008">
    <property type="component" value="Unassembled WGS sequence"/>
</dbReference>
<evidence type="ECO:0000313" key="3">
    <source>
        <dbReference type="EMBL" id="RKR76619.1"/>
    </source>
</evidence>
<name>A0A495ILH7_9MICO</name>
<dbReference type="EMBL" id="RBKS01000001">
    <property type="protein sequence ID" value="RKR76619.1"/>
    <property type="molecule type" value="Genomic_DNA"/>
</dbReference>
<evidence type="ECO:0000256" key="1">
    <source>
        <dbReference type="ARBA" id="ARBA00038240"/>
    </source>
</evidence>
<evidence type="ECO:0000313" key="4">
    <source>
        <dbReference type="Proteomes" id="UP000280008"/>
    </source>
</evidence>
<dbReference type="InterPro" id="IPR002575">
    <property type="entry name" value="Aminoglycoside_PTrfase"/>
</dbReference>
<keyword evidence="3" id="KW-0418">Kinase</keyword>